<dbReference type="RefSeq" id="XP_056789227.1">
    <property type="nucleotide sequence ID" value="XM_056935355.1"/>
</dbReference>
<proteinExistence type="predicted"/>
<keyword evidence="3" id="KW-1185">Reference proteome</keyword>
<dbReference type="EMBL" id="JAPWDQ010000006">
    <property type="protein sequence ID" value="KAJ5483957.1"/>
    <property type="molecule type" value="Genomic_DNA"/>
</dbReference>
<dbReference type="AlphaFoldDB" id="A0A9W9X4T8"/>
<sequence length="76" mass="8337">MDHGVMGGRRAMVTTENEGKQTRGSCERDTLNLKDRSSRACIGINQVPMSFGLQCGDVMKMTGSLLWNVLAMRCKG</sequence>
<evidence type="ECO:0000313" key="2">
    <source>
        <dbReference type="EMBL" id="KAJ5483957.1"/>
    </source>
</evidence>
<evidence type="ECO:0000256" key="1">
    <source>
        <dbReference type="SAM" id="MobiDB-lite"/>
    </source>
</evidence>
<feature type="compositionally biased region" description="Basic and acidic residues" evidence="1">
    <location>
        <begin position="17"/>
        <end position="28"/>
    </location>
</feature>
<name>A0A9W9X4T8_9EURO</name>
<comment type="caution">
    <text evidence="2">The sequence shown here is derived from an EMBL/GenBank/DDBJ whole genome shotgun (WGS) entry which is preliminary data.</text>
</comment>
<accession>A0A9W9X4T8</accession>
<gene>
    <name evidence="2" type="ORF">N7539_005753</name>
</gene>
<dbReference type="GeneID" id="81625604"/>
<evidence type="ECO:0000313" key="3">
    <source>
        <dbReference type="Proteomes" id="UP001148312"/>
    </source>
</evidence>
<reference evidence="2" key="1">
    <citation type="submission" date="2022-12" db="EMBL/GenBank/DDBJ databases">
        <authorList>
            <person name="Petersen C."/>
        </authorList>
    </citation>
    <scope>NUCLEOTIDE SEQUENCE</scope>
    <source>
        <strain evidence="2">IBT 30728</strain>
    </source>
</reference>
<feature type="region of interest" description="Disordered" evidence="1">
    <location>
        <begin position="1"/>
        <end position="28"/>
    </location>
</feature>
<reference evidence="2" key="2">
    <citation type="journal article" date="2023" name="IMA Fungus">
        <title>Comparative genomic study of the Penicillium genus elucidates a diverse pangenome and 15 lateral gene transfer events.</title>
        <authorList>
            <person name="Petersen C."/>
            <person name="Sorensen T."/>
            <person name="Nielsen M.R."/>
            <person name="Sondergaard T.E."/>
            <person name="Sorensen J.L."/>
            <person name="Fitzpatrick D.A."/>
            <person name="Frisvad J.C."/>
            <person name="Nielsen K.L."/>
        </authorList>
    </citation>
    <scope>NUCLEOTIDE SEQUENCE</scope>
    <source>
        <strain evidence="2">IBT 30728</strain>
    </source>
</reference>
<protein>
    <submittedName>
        <fullName evidence="2">Uncharacterized protein</fullName>
    </submittedName>
</protein>
<dbReference type="Proteomes" id="UP001148312">
    <property type="component" value="Unassembled WGS sequence"/>
</dbReference>
<organism evidence="2 3">
    <name type="scientific">Penicillium diatomitis</name>
    <dbReference type="NCBI Taxonomy" id="2819901"/>
    <lineage>
        <taxon>Eukaryota</taxon>
        <taxon>Fungi</taxon>
        <taxon>Dikarya</taxon>
        <taxon>Ascomycota</taxon>
        <taxon>Pezizomycotina</taxon>
        <taxon>Eurotiomycetes</taxon>
        <taxon>Eurotiomycetidae</taxon>
        <taxon>Eurotiales</taxon>
        <taxon>Aspergillaceae</taxon>
        <taxon>Penicillium</taxon>
    </lineage>
</organism>